<feature type="non-terminal residue" evidence="2">
    <location>
        <position position="1"/>
    </location>
</feature>
<dbReference type="AlphaFoldDB" id="A0A0F9DEY1"/>
<comment type="caution">
    <text evidence="2">The sequence shown here is derived from an EMBL/GenBank/DDBJ whole genome shotgun (WGS) entry which is preliminary data.</text>
</comment>
<dbReference type="PANTHER" id="PTHR33376:SF5">
    <property type="entry name" value="EXTRACYTOPLASMIC SOLUTE RECEPTOR PROTEIN"/>
    <property type="match status" value="1"/>
</dbReference>
<dbReference type="PANTHER" id="PTHR33376">
    <property type="match status" value="1"/>
</dbReference>
<gene>
    <name evidence="2" type="ORF">LCGC14_2496470</name>
</gene>
<dbReference type="EMBL" id="LAZR01039699">
    <property type="protein sequence ID" value="KKL16351.1"/>
    <property type="molecule type" value="Genomic_DNA"/>
</dbReference>
<keyword evidence="1" id="KW-0732">Signal</keyword>
<dbReference type="GO" id="GO:0055085">
    <property type="term" value="P:transmembrane transport"/>
    <property type="evidence" value="ECO:0007669"/>
    <property type="project" value="InterPro"/>
</dbReference>
<dbReference type="Pfam" id="PF03480">
    <property type="entry name" value="DctP"/>
    <property type="match status" value="1"/>
</dbReference>
<dbReference type="InterPro" id="IPR018389">
    <property type="entry name" value="DctP_fam"/>
</dbReference>
<evidence type="ECO:0000256" key="1">
    <source>
        <dbReference type="ARBA" id="ARBA00022729"/>
    </source>
</evidence>
<protein>
    <submittedName>
        <fullName evidence="2">Uncharacterized protein</fullName>
    </submittedName>
</protein>
<sequence>PAQPAEVITWVGQSHQQVGTPFYESLKRIQTTVNELSGGRFVLELHPGGAIVPAYQEFLGLHEGAIDWGSGNFGAVMGTIQLGAIYHQNAARLPPYPYHVFLWEEGAAIANKWIAAKGFDVMDIPGGSPINPPEIFLQSTKELNTTADFKGMKIRTFGYGGLPFEQWGAALTMLPASELYEATQRGVLDAFEMSSALTNYLHAYHEVTKYIYISPIRAPSEGGMHPAVKKSSFMALPDDLKLLFTTVAKAEAINFGIELTMQEAPTFEKMREYGNIVQNLPMEIVTAYAELYDEAMDEAAADKPDMKEMLEAQRAWAVMWNDTLGLPEWSATPEEWRQY</sequence>
<organism evidence="2">
    <name type="scientific">marine sediment metagenome</name>
    <dbReference type="NCBI Taxonomy" id="412755"/>
    <lineage>
        <taxon>unclassified sequences</taxon>
        <taxon>metagenomes</taxon>
        <taxon>ecological metagenomes</taxon>
    </lineage>
</organism>
<accession>A0A0F9DEY1</accession>
<reference evidence="2" key="1">
    <citation type="journal article" date="2015" name="Nature">
        <title>Complex archaea that bridge the gap between prokaryotes and eukaryotes.</title>
        <authorList>
            <person name="Spang A."/>
            <person name="Saw J.H."/>
            <person name="Jorgensen S.L."/>
            <person name="Zaremba-Niedzwiedzka K."/>
            <person name="Martijn J."/>
            <person name="Lind A.E."/>
            <person name="van Eijk R."/>
            <person name="Schleper C."/>
            <person name="Guy L."/>
            <person name="Ettema T.J."/>
        </authorList>
    </citation>
    <scope>NUCLEOTIDE SEQUENCE</scope>
</reference>
<dbReference type="Gene3D" id="3.40.190.170">
    <property type="entry name" value="Bacterial extracellular solute-binding protein, family 7"/>
    <property type="match status" value="1"/>
</dbReference>
<evidence type="ECO:0000313" key="2">
    <source>
        <dbReference type="EMBL" id="KKL16351.1"/>
    </source>
</evidence>
<proteinExistence type="predicted"/>
<name>A0A0F9DEY1_9ZZZZ</name>
<dbReference type="InterPro" id="IPR038404">
    <property type="entry name" value="TRAP_DctP_sf"/>
</dbReference>